<gene>
    <name evidence="2" type="ORF">KDK92_00585</name>
</gene>
<keyword evidence="3" id="KW-1185">Reference proteome</keyword>
<dbReference type="AlphaFoldDB" id="A0A9J6NUR7"/>
<evidence type="ECO:0000313" key="3">
    <source>
        <dbReference type="Proteomes" id="UP001056429"/>
    </source>
</evidence>
<proteinExistence type="predicted"/>
<sequence length="260" mass="29952">MEMRIVHDSSIVYEFLKNKTRYNYVYQFNNLSQKEWQNVICFGLFDDSELKEIAMLNTNCGIPVLLAASFENQKNSIELIKRIKQFLPAKFYTHINREVLDEVFSQNNISELEEYMNMGLSDYNPIESKGVVRLGFKELNDIKELISVSYPGAWLDDELVKLNENFGVYDDGKLISFAGIHAYSEEYEVAAVAHVTTHPDYRKRGYGVKVVDALSNSLKNKIKFIGLNVKVDNFPAINCYKKLGFKEYGKFVACEVENNI</sequence>
<comment type="caution">
    <text evidence="2">The sequence shown here is derived from an EMBL/GenBank/DDBJ whole genome shotgun (WGS) entry which is preliminary data.</text>
</comment>
<protein>
    <submittedName>
        <fullName evidence="2">GNAT family N-acetyltransferase</fullName>
    </submittedName>
</protein>
<dbReference type="SUPFAM" id="SSF55729">
    <property type="entry name" value="Acyl-CoA N-acyltransferases (Nat)"/>
    <property type="match status" value="1"/>
</dbReference>
<dbReference type="Gene3D" id="3.40.630.30">
    <property type="match status" value="1"/>
</dbReference>
<dbReference type="CDD" id="cd04301">
    <property type="entry name" value="NAT_SF"/>
    <property type="match status" value="1"/>
</dbReference>
<dbReference type="Proteomes" id="UP001056429">
    <property type="component" value="Unassembled WGS sequence"/>
</dbReference>
<dbReference type="GO" id="GO:0016747">
    <property type="term" value="F:acyltransferase activity, transferring groups other than amino-acyl groups"/>
    <property type="evidence" value="ECO:0007669"/>
    <property type="project" value="InterPro"/>
</dbReference>
<dbReference type="InterPro" id="IPR016181">
    <property type="entry name" value="Acyl_CoA_acyltransferase"/>
</dbReference>
<dbReference type="InterPro" id="IPR000182">
    <property type="entry name" value="GNAT_dom"/>
</dbReference>
<dbReference type="EMBL" id="JAGSOJ010000001">
    <property type="protein sequence ID" value="MCM1988218.1"/>
    <property type="molecule type" value="Genomic_DNA"/>
</dbReference>
<organism evidence="2 3">
    <name type="scientific">Oceanirhabdus seepicola</name>
    <dbReference type="NCBI Taxonomy" id="2828781"/>
    <lineage>
        <taxon>Bacteria</taxon>
        <taxon>Bacillati</taxon>
        <taxon>Bacillota</taxon>
        <taxon>Clostridia</taxon>
        <taxon>Eubacteriales</taxon>
        <taxon>Clostridiaceae</taxon>
        <taxon>Oceanirhabdus</taxon>
    </lineage>
</organism>
<name>A0A9J6NUR7_9CLOT</name>
<reference evidence="2" key="1">
    <citation type="journal article" date="2021" name="mSystems">
        <title>Bacteria and Archaea Synergistically Convert Glycine Betaine to Biogenic Methane in the Formosa Cold Seep of the South China Sea.</title>
        <authorList>
            <person name="Li L."/>
            <person name="Zhang W."/>
            <person name="Zhang S."/>
            <person name="Song L."/>
            <person name="Sun Q."/>
            <person name="Zhang H."/>
            <person name="Xiang H."/>
            <person name="Dong X."/>
        </authorList>
    </citation>
    <scope>NUCLEOTIDE SEQUENCE</scope>
    <source>
        <strain evidence="2">ZWT</strain>
    </source>
</reference>
<dbReference type="Pfam" id="PF00583">
    <property type="entry name" value="Acetyltransf_1"/>
    <property type="match status" value="1"/>
</dbReference>
<accession>A0A9J6NUR7</accession>
<reference evidence="2" key="2">
    <citation type="submission" date="2021-04" db="EMBL/GenBank/DDBJ databases">
        <authorList>
            <person name="Dong X."/>
        </authorList>
    </citation>
    <scope>NUCLEOTIDE SEQUENCE</scope>
    <source>
        <strain evidence="2">ZWT</strain>
    </source>
</reference>
<evidence type="ECO:0000313" key="2">
    <source>
        <dbReference type="EMBL" id="MCM1988218.1"/>
    </source>
</evidence>
<dbReference type="RefSeq" id="WP_250857076.1">
    <property type="nucleotide sequence ID" value="NZ_JAGSOJ010000001.1"/>
</dbReference>
<dbReference type="PROSITE" id="PS51186">
    <property type="entry name" value="GNAT"/>
    <property type="match status" value="1"/>
</dbReference>
<feature type="domain" description="N-acetyltransferase" evidence="1">
    <location>
        <begin position="118"/>
        <end position="260"/>
    </location>
</feature>
<evidence type="ECO:0000259" key="1">
    <source>
        <dbReference type="PROSITE" id="PS51186"/>
    </source>
</evidence>